<dbReference type="AlphaFoldDB" id="A0AAD7DWW4"/>
<comment type="caution">
    <text evidence="1">The sequence shown here is derived from an EMBL/GenBank/DDBJ whole genome shotgun (WGS) entry which is preliminary data.</text>
</comment>
<protein>
    <submittedName>
        <fullName evidence="1">Uncharacterized protein</fullName>
    </submittedName>
</protein>
<sequence length="324" mass="36983">MSSLKVLNAIIDAARRGWNAERPVSIEHIRCRLEWSWGIEYGTLDEHVHQFSDPRLTDIMMDDNLILVAHPDLVQKLYRYSRAPVQDLYESGKTFEYFVLPVDPATGTAPRLLLSSLLKRWGYSSFKFDAAAKSLIKLGEASPPTGATFLPNRDTFVHLRYTHESWATCYIAARFFGEDSESEASADMAWEVQIISNFDEPCRRMLPHEFEQEPVVKIRQALVYNEEDEAISCDSHITGAEDPEEYLKASIARADYADPSWLTRMESWAEGAERVDDDEMLVNDEQIEEDSKEGPRVATSLDLTKPDYLSKPKLLSRNKIRVAV</sequence>
<gene>
    <name evidence="1" type="ORF">B0H17DRAFT_1327839</name>
</gene>
<reference evidence="1" key="1">
    <citation type="submission" date="2023-03" db="EMBL/GenBank/DDBJ databases">
        <title>Massive genome expansion in bonnet fungi (Mycena s.s.) driven by repeated elements and novel gene families across ecological guilds.</title>
        <authorList>
            <consortium name="Lawrence Berkeley National Laboratory"/>
            <person name="Harder C.B."/>
            <person name="Miyauchi S."/>
            <person name="Viragh M."/>
            <person name="Kuo A."/>
            <person name="Thoen E."/>
            <person name="Andreopoulos B."/>
            <person name="Lu D."/>
            <person name="Skrede I."/>
            <person name="Drula E."/>
            <person name="Henrissat B."/>
            <person name="Morin E."/>
            <person name="Kohler A."/>
            <person name="Barry K."/>
            <person name="LaButti K."/>
            <person name="Morin E."/>
            <person name="Salamov A."/>
            <person name="Lipzen A."/>
            <person name="Mereny Z."/>
            <person name="Hegedus B."/>
            <person name="Baldrian P."/>
            <person name="Stursova M."/>
            <person name="Weitz H."/>
            <person name="Taylor A."/>
            <person name="Grigoriev I.V."/>
            <person name="Nagy L.G."/>
            <person name="Martin F."/>
            <person name="Kauserud H."/>
        </authorList>
    </citation>
    <scope>NUCLEOTIDE SEQUENCE</scope>
    <source>
        <strain evidence="1">CBHHK067</strain>
    </source>
</reference>
<evidence type="ECO:0000313" key="2">
    <source>
        <dbReference type="Proteomes" id="UP001221757"/>
    </source>
</evidence>
<name>A0AAD7DWW4_MYCRO</name>
<dbReference type="EMBL" id="JARKIE010000019">
    <property type="protein sequence ID" value="KAJ7700815.1"/>
    <property type="molecule type" value="Genomic_DNA"/>
</dbReference>
<dbReference type="Proteomes" id="UP001221757">
    <property type="component" value="Unassembled WGS sequence"/>
</dbReference>
<keyword evidence="2" id="KW-1185">Reference proteome</keyword>
<accession>A0AAD7DWW4</accession>
<evidence type="ECO:0000313" key="1">
    <source>
        <dbReference type="EMBL" id="KAJ7700815.1"/>
    </source>
</evidence>
<organism evidence="1 2">
    <name type="scientific">Mycena rosella</name>
    <name type="common">Pink bonnet</name>
    <name type="synonym">Agaricus rosellus</name>
    <dbReference type="NCBI Taxonomy" id="1033263"/>
    <lineage>
        <taxon>Eukaryota</taxon>
        <taxon>Fungi</taxon>
        <taxon>Dikarya</taxon>
        <taxon>Basidiomycota</taxon>
        <taxon>Agaricomycotina</taxon>
        <taxon>Agaricomycetes</taxon>
        <taxon>Agaricomycetidae</taxon>
        <taxon>Agaricales</taxon>
        <taxon>Marasmiineae</taxon>
        <taxon>Mycenaceae</taxon>
        <taxon>Mycena</taxon>
    </lineage>
</organism>
<proteinExistence type="predicted"/>